<dbReference type="InterPro" id="IPR050180">
    <property type="entry name" value="RNR_Ribonuclease"/>
</dbReference>
<name>A0A7C4NSX2_9BACT</name>
<dbReference type="InterPro" id="IPR012340">
    <property type="entry name" value="NA-bd_OB-fold"/>
</dbReference>
<gene>
    <name evidence="2" type="ORF">ENT66_02605</name>
</gene>
<dbReference type="GO" id="GO:0003723">
    <property type="term" value="F:RNA binding"/>
    <property type="evidence" value="ECO:0007669"/>
    <property type="project" value="InterPro"/>
</dbReference>
<dbReference type="AlphaFoldDB" id="A0A7C4NSX2"/>
<reference evidence="2" key="1">
    <citation type="journal article" date="2020" name="mSystems">
        <title>Genome- and Community-Level Interaction Insights into Carbon Utilization and Element Cycling Functions of Hydrothermarchaeota in Hydrothermal Sediment.</title>
        <authorList>
            <person name="Zhou Z."/>
            <person name="Liu Y."/>
            <person name="Xu W."/>
            <person name="Pan J."/>
            <person name="Luo Z.H."/>
            <person name="Li M."/>
        </authorList>
    </citation>
    <scope>NUCLEOTIDE SEQUENCE [LARGE SCALE GENOMIC DNA]</scope>
    <source>
        <strain evidence="2">SpSt-6</strain>
    </source>
</reference>
<dbReference type="GO" id="GO:0006402">
    <property type="term" value="P:mRNA catabolic process"/>
    <property type="evidence" value="ECO:0007669"/>
    <property type="project" value="TreeGrafter"/>
</dbReference>
<dbReference type="GO" id="GO:0000175">
    <property type="term" value="F:3'-5'-RNA exonuclease activity"/>
    <property type="evidence" value="ECO:0007669"/>
    <property type="project" value="TreeGrafter"/>
</dbReference>
<dbReference type="PANTHER" id="PTHR23355:SF9">
    <property type="entry name" value="DIS3-LIKE EXONUCLEASE 2"/>
    <property type="match status" value="1"/>
</dbReference>
<feature type="domain" description="RNB" evidence="1">
    <location>
        <begin position="7"/>
        <end position="48"/>
    </location>
</feature>
<proteinExistence type="predicted"/>
<dbReference type="PANTHER" id="PTHR23355">
    <property type="entry name" value="RIBONUCLEASE"/>
    <property type="match status" value="1"/>
</dbReference>
<dbReference type="SUPFAM" id="SSF50249">
    <property type="entry name" value="Nucleic acid-binding proteins"/>
    <property type="match status" value="1"/>
</dbReference>
<evidence type="ECO:0000259" key="1">
    <source>
        <dbReference type="Pfam" id="PF00773"/>
    </source>
</evidence>
<sequence length="155" mass="18169">MKIFRQNQNYGLSPAYHFGLGLEYYTTLTSPIRRFLDILIQYQLKTFLLKKSPLPEEVIIKLLPELSENLQRAIQIQSKRIKYFLLKYLKIYMQDKPLKGLVLEVQNKKAKVYLVDYNVIGEVMGFKGILNPGDEIMVKIEKVNPHLEILRLKIA</sequence>
<evidence type="ECO:0000313" key="2">
    <source>
        <dbReference type="EMBL" id="HGQ85277.1"/>
    </source>
</evidence>
<dbReference type="EMBL" id="DSZN01000048">
    <property type="protein sequence ID" value="HGQ85277.1"/>
    <property type="molecule type" value="Genomic_DNA"/>
</dbReference>
<dbReference type="Pfam" id="PF00773">
    <property type="entry name" value="RNB"/>
    <property type="match status" value="1"/>
</dbReference>
<accession>A0A7C4NSX2</accession>
<dbReference type="InterPro" id="IPR001900">
    <property type="entry name" value="RNase_II/R"/>
</dbReference>
<comment type="caution">
    <text evidence="2">The sequence shown here is derived from an EMBL/GenBank/DDBJ whole genome shotgun (WGS) entry which is preliminary data.</text>
</comment>
<protein>
    <submittedName>
        <fullName evidence="2">RNB domain-containing ribonuclease</fullName>
    </submittedName>
</protein>
<organism evidence="2">
    <name type="scientific">Thermodesulfobacterium geofontis</name>
    <dbReference type="NCBI Taxonomy" id="1295609"/>
    <lineage>
        <taxon>Bacteria</taxon>
        <taxon>Pseudomonadati</taxon>
        <taxon>Thermodesulfobacteriota</taxon>
        <taxon>Thermodesulfobacteria</taxon>
        <taxon>Thermodesulfobacteriales</taxon>
        <taxon>Thermodesulfobacteriaceae</taxon>
        <taxon>Thermodesulfobacterium</taxon>
    </lineage>
</organism>